<keyword evidence="3 5" id="KW-0067">ATP-binding</keyword>
<reference evidence="5 6" key="1">
    <citation type="submission" date="2020-08" db="EMBL/GenBank/DDBJ databases">
        <title>A Genomic Blueprint of the Chicken Gut Microbiome.</title>
        <authorList>
            <person name="Gilroy R."/>
            <person name="Ravi A."/>
            <person name="Getino M."/>
            <person name="Pursley I."/>
            <person name="Horton D.L."/>
            <person name="Alikhan N.-F."/>
            <person name="Baker D."/>
            <person name="Gharbi K."/>
            <person name="Hall N."/>
            <person name="Watson M."/>
            <person name="Adriaenssens E.M."/>
            <person name="Foster-Nyarko E."/>
            <person name="Jarju S."/>
            <person name="Secka A."/>
            <person name="Antonio M."/>
            <person name="Oren A."/>
            <person name="Chaudhuri R."/>
            <person name="La Ragione R.M."/>
            <person name="Hildebrand F."/>
            <person name="Pallen M.J."/>
        </authorList>
    </citation>
    <scope>NUCLEOTIDE SEQUENCE [LARGE SCALE GENOMIC DNA]</scope>
    <source>
        <strain evidence="5 6">Sa3CVN1</strain>
    </source>
</reference>
<dbReference type="PANTHER" id="PTHR42939:SF3">
    <property type="entry name" value="ABC TRANSPORTER ATP-BINDING COMPONENT"/>
    <property type="match status" value="1"/>
</dbReference>
<dbReference type="InterPro" id="IPR003439">
    <property type="entry name" value="ABC_transporter-like_ATP-bd"/>
</dbReference>
<dbReference type="InterPro" id="IPR003593">
    <property type="entry name" value="AAA+_ATPase"/>
</dbReference>
<dbReference type="PROSITE" id="PS50893">
    <property type="entry name" value="ABC_TRANSPORTER_2"/>
    <property type="match status" value="1"/>
</dbReference>
<dbReference type="SMART" id="SM00382">
    <property type="entry name" value="AAA"/>
    <property type="match status" value="1"/>
</dbReference>
<protein>
    <submittedName>
        <fullName evidence="5">ABC transporter ATP-binding protein</fullName>
    </submittedName>
</protein>
<dbReference type="InterPro" id="IPR051782">
    <property type="entry name" value="ABC_Transporter_VariousFunc"/>
</dbReference>
<keyword evidence="1" id="KW-0813">Transport</keyword>
<dbReference type="PANTHER" id="PTHR42939">
    <property type="entry name" value="ABC TRANSPORTER ATP-BINDING PROTEIN ALBC-RELATED"/>
    <property type="match status" value="1"/>
</dbReference>
<evidence type="ECO:0000256" key="2">
    <source>
        <dbReference type="ARBA" id="ARBA00022741"/>
    </source>
</evidence>
<dbReference type="Gene3D" id="3.40.50.300">
    <property type="entry name" value="P-loop containing nucleotide triphosphate hydrolases"/>
    <property type="match status" value="1"/>
</dbReference>
<organism evidence="5 6">
    <name type="scientific">Clostridium cibarium</name>
    <dbReference type="NCBI Taxonomy" id="2762247"/>
    <lineage>
        <taxon>Bacteria</taxon>
        <taxon>Bacillati</taxon>
        <taxon>Bacillota</taxon>
        <taxon>Clostridia</taxon>
        <taxon>Eubacteriales</taxon>
        <taxon>Clostridiaceae</taxon>
        <taxon>Clostridium</taxon>
    </lineage>
</organism>
<dbReference type="Pfam" id="PF00005">
    <property type="entry name" value="ABC_tran"/>
    <property type="match status" value="1"/>
</dbReference>
<dbReference type="InterPro" id="IPR027417">
    <property type="entry name" value="P-loop_NTPase"/>
</dbReference>
<dbReference type="Proteomes" id="UP000627781">
    <property type="component" value="Unassembled WGS sequence"/>
</dbReference>
<sequence length="288" mass="32532">MSNVLEVNGLKKDYGAFKLNDVSFSLQEGCITGFIGVNGAGKTTTIKSILGLVLKDAGSVKLFGKEIEKNEQELKNYIGVVLDEGCFYEEMTLKEMKNVIAPAYTNWDEKIFRNYINRFDLNLKQKISTLSKGMKMKYSIALALSHHADLLIMDEPTSGLDPLIRSEILDIVLEFIREEGKSVFFSTHITSDLDKIADMLILIDKGEILLNEEKDLILDTYGVVKGDSNLLNDENRKLFLNIKESRYNFEAITNRKNDVRKHMDGVIIERPTIEDVMLAHIGGDRDAI</sequence>
<evidence type="ECO:0000313" key="5">
    <source>
        <dbReference type="EMBL" id="MBD7911282.1"/>
    </source>
</evidence>
<dbReference type="RefSeq" id="WP_143316110.1">
    <property type="nucleotide sequence ID" value="NZ_JACSRA010000010.1"/>
</dbReference>
<dbReference type="InterPro" id="IPR017871">
    <property type="entry name" value="ABC_transporter-like_CS"/>
</dbReference>
<name>A0ABR8PSX7_9CLOT</name>
<feature type="domain" description="ABC transporter" evidence="4">
    <location>
        <begin position="4"/>
        <end position="230"/>
    </location>
</feature>
<evidence type="ECO:0000313" key="6">
    <source>
        <dbReference type="Proteomes" id="UP000627781"/>
    </source>
</evidence>
<comment type="caution">
    <text evidence="5">The sequence shown here is derived from an EMBL/GenBank/DDBJ whole genome shotgun (WGS) entry which is preliminary data.</text>
</comment>
<dbReference type="PROSITE" id="PS00211">
    <property type="entry name" value="ABC_TRANSPORTER_1"/>
    <property type="match status" value="1"/>
</dbReference>
<evidence type="ECO:0000256" key="1">
    <source>
        <dbReference type="ARBA" id="ARBA00022448"/>
    </source>
</evidence>
<evidence type="ECO:0000259" key="4">
    <source>
        <dbReference type="PROSITE" id="PS50893"/>
    </source>
</evidence>
<dbReference type="CDD" id="cd03230">
    <property type="entry name" value="ABC_DR_subfamily_A"/>
    <property type="match status" value="1"/>
</dbReference>
<dbReference type="GO" id="GO:0005524">
    <property type="term" value="F:ATP binding"/>
    <property type="evidence" value="ECO:0007669"/>
    <property type="project" value="UniProtKB-KW"/>
</dbReference>
<accession>A0ABR8PSX7</accession>
<proteinExistence type="predicted"/>
<gene>
    <name evidence="5" type="ORF">H9661_07940</name>
</gene>
<keyword evidence="6" id="KW-1185">Reference proteome</keyword>
<evidence type="ECO:0000256" key="3">
    <source>
        <dbReference type="ARBA" id="ARBA00022840"/>
    </source>
</evidence>
<dbReference type="SUPFAM" id="SSF52540">
    <property type="entry name" value="P-loop containing nucleoside triphosphate hydrolases"/>
    <property type="match status" value="1"/>
</dbReference>
<dbReference type="EMBL" id="JACSRA010000010">
    <property type="protein sequence ID" value="MBD7911282.1"/>
    <property type="molecule type" value="Genomic_DNA"/>
</dbReference>
<keyword evidence="2" id="KW-0547">Nucleotide-binding</keyword>